<feature type="domain" description="Polysaccharide lyase family 8 central" evidence="3">
    <location>
        <begin position="390"/>
        <end position="644"/>
    </location>
</feature>
<dbReference type="GO" id="GO:0005975">
    <property type="term" value="P:carbohydrate metabolic process"/>
    <property type="evidence" value="ECO:0007669"/>
    <property type="project" value="InterPro"/>
</dbReference>
<dbReference type="GO" id="GO:0016837">
    <property type="term" value="F:carbon-oxygen lyase activity, acting on polysaccharides"/>
    <property type="evidence" value="ECO:0007669"/>
    <property type="project" value="UniProtKB-ARBA"/>
</dbReference>
<dbReference type="SUPFAM" id="SSF74650">
    <property type="entry name" value="Galactose mutarotase-like"/>
    <property type="match status" value="1"/>
</dbReference>
<dbReference type="eggNOG" id="ENOG502S9ZG">
    <property type="taxonomic scope" value="Eukaryota"/>
</dbReference>
<dbReference type="GO" id="GO:0005576">
    <property type="term" value="C:extracellular region"/>
    <property type="evidence" value="ECO:0007669"/>
    <property type="project" value="InterPro"/>
</dbReference>
<gene>
    <name evidence="5" type="ORF">MONBRDRAFT_33216</name>
</gene>
<feature type="domain" description="Polysaccharide lyase 8 N-terminal alpha-helical" evidence="4">
    <location>
        <begin position="97"/>
        <end position="352"/>
    </location>
</feature>
<evidence type="ECO:0000313" key="6">
    <source>
        <dbReference type="Proteomes" id="UP000001357"/>
    </source>
</evidence>
<dbReference type="EMBL" id="CH991558">
    <property type="protein sequence ID" value="EDQ87570.1"/>
    <property type="molecule type" value="Genomic_DNA"/>
</dbReference>
<keyword evidence="2" id="KW-0732">Signal</keyword>
<evidence type="ECO:0000313" key="5">
    <source>
        <dbReference type="EMBL" id="EDQ87570.1"/>
    </source>
</evidence>
<evidence type="ECO:0000256" key="1">
    <source>
        <dbReference type="ARBA" id="ARBA00006699"/>
    </source>
</evidence>
<dbReference type="Pfam" id="PF08124">
    <property type="entry name" value="Lyase_8_N"/>
    <property type="match status" value="1"/>
</dbReference>
<dbReference type="AlphaFoldDB" id="A9V475"/>
<dbReference type="Proteomes" id="UP000001357">
    <property type="component" value="Unassembled WGS sequence"/>
</dbReference>
<evidence type="ECO:0000256" key="2">
    <source>
        <dbReference type="SAM" id="SignalP"/>
    </source>
</evidence>
<dbReference type="PANTHER" id="PTHR38481">
    <property type="entry name" value="HYALURONATE LYASE"/>
    <property type="match status" value="1"/>
</dbReference>
<reference evidence="5 6" key="1">
    <citation type="journal article" date="2008" name="Nature">
        <title>The genome of the choanoflagellate Monosiga brevicollis and the origin of metazoans.</title>
        <authorList>
            <consortium name="JGI Sequencing"/>
            <person name="King N."/>
            <person name="Westbrook M.J."/>
            <person name="Young S.L."/>
            <person name="Kuo A."/>
            <person name="Abedin M."/>
            <person name="Chapman J."/>
            <person name="Fairclough S."/>
            <person name="Hellsten U."/>
            <person name="Isogai Y."/>
            <person name="Letunic I."/>
            <person name="Marr M."/>
            <person name="Pincus D."/>
            <person name="Putnam N."/>
            <person name="Rokas A."/>
            <person name="Wright K.J."/>
            <person name="Zuzow R."/>
            <person name="Dirks W."/>
            <person name="Good M."/>
            <person name="Goodstein D."/>
            <person name="Lemons D."/>
            <person name="Li W."/>
            <person name="Lyons J.B."/>
            <person name="Morris A."/>
            <person name="Nichols S."/>
            <person name="Richter D.J."/>
            <person name="Salamov A."/>
            <person name="Bork P."/>
            <person name="Lim W.A."/>
            <person name="Manning G."/>
            <person name="Miller W.T."/>
            <person name="McGinnis W."/>
            <person name="Shapiro H."/>
            <person name="Tjian R."/>
            <person name="Grigoriev I.V."/>
            <person name="Rokhsar D."/>
        </authorList>
    </citation>
    <scope>NUCLEOTIDE SEQUENCE [LARGE SCALE GENOMIC DNA]</scope>
    <source>
        <strain evidence="6">MX1 / ATCC 50154</strain>
    </source>
</reference>
<dbReference type="InterPro" id="IPR012970">
    <property type="entry name" value="Lyase_8_alpha_N"/>
</dbReference>
<dbReference type="Pfam" id="PF02278">
    <property type="entry name" value="Lyase_8"/>
    <property type="match status" value="1"/>
</dbReference>
<dbReference type="InterPro" id="IPR014718">
    <property type="entry name" value="GH-type_carb-bd"/>
</dbReference>
<proteinExistence type="inferred from homology"/>
<name>A9V475_MONBE</name>
<dbReference type="InterPro" id="IPR011013">
    <property type="entry name" value="Gal_mutarotase_sf_dom"/>
</dbReference>
<dbReference type="InterPro" id="IPR038970">
    <property type="entry name" value="Lyase_8"/>
</dbReference>
<sequence>MARYRSCRAWSVLAVMLLATTSTTAIGLESSSPRWLAPHSPTGDHLADPLRVSPSTQLQRLQRTWAAAQMRQSNSSDLDILRARLVASLQVSAHQFKSADSQAQTYLGLLQPNCTFANIDYNDQSSAEWSPGSHMRQVQLMAAVYSTPGTIHHKNGTLLNGTLCATEQWIQMDLICPNWWWNDIAVPQALAASYLLLGTKLVSPTLFNNGSVILDRAQWWTMTAANLVWEANVQIMRYTFSSNTTGVAQAYEGIYTETDRVDLPLEGIQYDGSFHQHMAELLSGSYGADFTATILDVITQARGTSFYIHPEQMSNFTSLMLDGEAWMSVGTSEAWDISVTGRGITRPPGWGHVDLSVDELVELISPRHAELDAFALRLARNNSAKPLYGHRHFYDSDYTIMRGDGFQYSIRMYSARTVNARCVNDEGKQSQFTANGMVALYYTGYDYDSIFPTWNWQQLPGTLLDQLPTAPSCGTTTWQTNTEEVGGVSNGKLGAAFMAQHQFRPMSCVRSWGMFPDALIATAHSITAPDDIASVFTLADRRAASTVTIALHNGTHLTLAADQLISLPAAEVAWVHHDNTLYALSNELGPVHGTLAIFCGNSTGNWIDIGVTNRTETVDRFFAKWQLPTPTPHSAGYLMVPAVSLNQAQTKLDALMKAFDISIDNQGAAYSRETTTLATLSHGGLLAIRDTVLGCDKSCALLVESPTNATDYNVTVSAPAASSLTVTLPHPATSCDNCRLTGGVTCVFATPAGNHMGQSVMATCQRRRT</sequence>
<dbReference type="PANTHER" id="PTHR38481:SF1">
    <property type="entry name" value="HYALURONATE LYASE"/>
    <property type="match status" value="1"/>
</dbReference>
<organism evidence="5 6">
    <name type="scientific">Monosiga brevicollis</name>
    <name type="common">Choanoflagellate</name>
    <dbReference type="NCBI Taxonomy" id="81824"/>
    <lineage>
        <taxon>Eukaryota</taxon>
        <taxon>Choanoflagellata</taxon>
        <taxon>Craspedida</taxon>
        <taxon>Salpingoecidae</taxon>
        <taxon>Monosiga</taxon>
    </lineage>
</organism>
<dbReference type="GeneID" id="5892761"/>
<dbReference type="InParanoid" id="A9V475"/>
<dbReference type="GO" id="GO:0030246">
    <property type="term" value="F:carbohydrate binding"/>
    <property type="evidence" value="ECO:0007669"/>
    <property type="project" value="InterPro"/>
</dbReference>
<dbReference type="Gene3D" id="2.70.98.10">
    <property type="match status" value="1"/>
</dbReference>
<evidence type="ECO:0000259" key="3">
    <source>
        <dbReference type="Pfam" id="PF02278"/>
    </source>
</evidence>
<feature type="chain" id="PRO_5002742659" evidence="2">
    <location>
        <begin position="26"/>
        <end position="769"/>
    </location>
</feature>
<comment type="similarity">
    <text evidence="1">Belongs to the polysaccharide lyase 8 family.</text>
</comment>
<protein>
    <submittedName>
        <fullName evidence="5">Uncharacterized protein</fullName>
    </submittedName>
</protein>
<feature type="signal peptide" evidence="2">
    <location>
        <begin position="1"/>
        <end position="25"/>
    </location>
</feature>
<dbReference type="SUPFAM" id="SSF48230">
    <property type="entry name" value="Chondroitin AC/alginate lyase"/>
    <property type="match status" value="1"/>
</dbReference>
<dbReference type="KEGG" id="mbr:MONBRDRAFT_33216"/>
<dbReference type="InterPro" id="IPR003159">
    <property type="entry name" value="Lyase_8_central_dom"/>
</dbReference>
<accession>A9V475</accession>
<dbReference type="RefSeq" id="XP_001747490.1">
    <property type="nucleotide sequence ID" value="XM_001747438.1"/>
</dbReference>
<evidence type="ECO:0000259" key="4">
    <source>
        <dbReference type="Pfam" id="PF08124"/>
    </source>
</evidence>
<keyword evidence="6" id="KW-1185">Reference proteome</keyword>
<dbReference type="OMA" id="AWHGGLK"/>
<dbReference type="Gene3D" id="1.50.10.100">
    <property type="entry name" value="Chondroitin AC/alginate lyase"/>
    <property type="match status" value="1"/>
</dbReference>
<dbReference type="InterPro" id="IPR008929">
    <property type="entry name" value="Chondroitin_lyas"/>
</dbReference>